<dbReference type="AlphaFoldDB" id="A0A9P5DT95"/>
<dbReference type="EMBL" id="PVQB02000504">
    <property type="protein sequence ID" value="KAF4336371.1"/>
    <property type="molecule type" value="Genomic_DNA"/>
</dbReference>
<evidence type="ECO:0000313" key="4">
    <source>
        <dbReference type="Proteomes" id="UP000730481"/>
    </source>
</evidence>
<reference evidence="3" key="1">
    <citation type="journal article" date="2017" name="Mycologia">
        <title>Fusarium algeriense, sp. nov., a novel toxigenic crown rot pathogen of durum wheat from Algeria is nested in the Fusarium burgessii species complex.</title>
        <authorList>
            <person name="Laraba I."/>
            <person name="Keddad A."/>
            <person name="Boureghda H."/>
            <person name="Abdallah N."/>
            <person name="Vaughan M.M."/>
            <person name="Proctor R.H."/>
            <person name="Busman M."/>
            <person name="O'Donnell K."/>
        </authorList>
    </citation>
    <scope>NUCLEOTIDE SEQUENCE</scope>
    <source>
        <strain evidence="3">NRRL 25174</strain>
    </source>
</reference>
<evidence type="ECO:0000313" key="3">
    <source>
        <dbReference type="EMBL" id="KAF4336371.1"/>
    </source>
</evidence>
<accession>A0A9P5DT95</accession>
<evidence type="ECO:0000256" key="2">
    <source>
        <dbReference type="SAM" id="MobiDB-lite"/>
    </source>
</evidence>
<feature type="compositionally biased region" description="Low complexity" evidence="2">
    <location>
        <begin position="52"/>
        <end position="63"/>
    </location>
</feature>
<dbReference type="OrthoDB" id="10480104at2759"/>
<keyword evidence="1" id="KW-0175">Coiled coil</keyword>
<protein>
    <submittedName>
        <fullName evidence="3">Uncharacterized protein</fullName>
    </submittedName>
</protein>
<feature type="compositionally biased region" description="Basic and acidic residues" evidence="2">
    <location>
        <begin position="1"/>
        <end position="17"/>
    </location>
</feature>
<feature type="coiled-coil region" evidence="1">
    <location>
        <begin position="121"/>
        <end position="155"/>
    </location>
</feature>
<comment type="caution">
    <text evidence="3">The sequence shown here is derived from an EMBL/GenBank/DDBJ whole genome shotgun (WGS) entry which is preliminary data.</text>
</comment>
<evidence type="ECO:0000256" key="1">
    <source>
        <dbReference type="SAM" id="Coils"/>
    </source>
</evidence>
<reference evidence="3" key="2">
    <citation type="submission" date="2020-02" db="EMBL/GenBank/DDBJ databases">
        <title>Identification and distribution of gene clusters putatively required for synthesis of sphingolipid metabolism inhibitors in phylogenetically diverse species of the filamentous fungus Fusarium.</title>
        <authorList>
            <person name="Kim H.-S."/>
            <person name="Busman M."/>
            <person name="Brown D.W."/>
            <person name="Divon H."/>
            <person name="Uhlig S."/>
            <person name="Proctor R.H."/>
        </authorList>
    </citation>
    <scope>NUCLEOTIDE SEQUENCE</scope>
    <source>
        <strain evidence="3">NRRL 25174</strain>
    </source>
</reference>
<organism evidence="3 4">
    <name type="scientific">Fusarium beomiforme</name>
    <dbReference type="NCBI Taxonomy" id="44412"/>
    <lineage>
        <taxon>Eukaryota</taxon>
        <taxon>Fungi</taxon>
        <taxon>Dikarya</taxon>
        <taxon>Ascomycota</taxon>
        <taxon>Pezizomycotina</taxon>
        <taxon>Sordariomycetes</taxon>
        <taxon>Hypocreomycetidae</taxon>
        <taxon>Hypocreales</taxon>
        <taxon>Nectriaceae</taxon>
        <taxon>Fusarium</taxon>
        <taxon>Fusarium burgessii species complex</taxon>
    </lineage>
</organism>
<dbReference type="Proteomes" id="UP000730481">
    <property type="component" value="Unassembled WGS sequence"/>
</dbReference>
<proteinExistence type="predicted"/>
<sequence length="169" mass="18717">MTDNSEPFRTRRDENDGGGRLFQRLIKGDEEDATPAASFESGSDPEATGSTAAKVKPVAKPKPSSGASRTDPVAAPSHSMLSQLPAFSSPHWRSPKRPRISEKEIEAQPSLGETVKLKVQVEEMGEKMKKDKVRLVTLEKEVEGLRRSVEELKRKVEDRTIVFNIDNGF</sequence>
<name>A0A9P5DT95_9HYPO</name>
<feature type="region of interest" description="Disordered" evidence="2">
    <location>
        <begin position="1"/>
        <end position="108"/>
    </location>
</feature>
<keyword evidence="4" id="KW-1185">Reference proteome</keyword>
<gene>
    <name evidence="3" type="ORF">FBEOM_9824</name>
</gene>